<evidence type="ECO:0000313" key="2">
    <source>
        <dbReference type="Proteomes" id="UP000247569"/>
    </source>
</evidence>
<protein>
    <recommendedName>
        <fullName evidence="3">Ribbon-helix-helix CopG family protein</fullName>
    </recommendedName>
</protein>
<dbReference type="OrthoDB" id="9960577at2"/>
<dbReference type="Proteomes" id="UP000247569">
    <property type="component" value="Unassembled WGS sequence"/>
</dbReference>
<comment type="caution">
    <text evidence="1">The sequence shown here is derived from an EMBL/GenBank/DDBJ whole genome shotgun (WGS) entry which is preliminary data.</text>
</comment>
<keyword evidence="2" id="KW-1185">Reference proteome</keyword>
<proteinExistence type="predicted"/>
<gene>
    <name evidence="1" type="ORF">DFR70_112130</name>
</gene>
<dbReference type="EMBL" id="QJKF01000012">
    <property type="protein sequence ID" value="PXX59213.1"/>
    <property type="molecule type" value="Genomic_DNA"/>
</dbReference>
<name>A0A318JUT6_9NOCA</name>
<organism evidence="1 2">
    <name type="scientific">Nocardia tenerifensis</name>
    <dbReference type="NCBI Taxonomy" id="228006"/>
    <lineage>
        <taxon>Bacteria</taxon>
        <taxon>Bacillati</taxon>
        <taxon>Actinomycetota</taxon>
        <taxon>Actinomycetes</taxon>
        <taxon>Mycobacteriales</taxon>
        <taxon>Nocardiaceae</taxon>
        <taxon>Nocardia</taxon>
    </lineage>
</organism>
<dbReference type="RefSeq" id="WP_040740513.1">
    <property type="nucleotide sequence ID" value="NZ_QJKF01000012.1"/>
</dbReference>
<sequence length="86" mass="9552">MATRKITLTVDEAVLADLQQGAAAAGMQLSPYFARCAHRWMLYQDAIRSAARDRSLGMYQVDVAETELTDLHEAEADAEKRRGPRA</sequence>
<evidence type="ECO:0008006" key="3">
    <source>
        <dbReference type="Google" id="ProtNLM"/>
    </source>
</evidence>
<reference evidence="1 2" key="1">
    <citation type="submission" date="2018-05" db="EMBL/GenBank/DDBJ databases">
        <title>Genomic Encyclopedia of Type Strains, Phase IV (KMG-IV): sequencing the most valuable type-strain genomes for metagenomic binning, comparative biology and taxonomic classification.</title>
        <authorList>
            <person name="Goeker M."/>
        </authorList>
    </citation>
    <scope>NUCLEOTIDE SEQUENCE [LARGE SCALE GENOMIC DNA]</scope>
    <source>
        <strain evidence="1 2">DSM 44704</strain>
    </source>
</reference>
<accession>A0A318JUT6</accession>
<evidence type="ECO:0000313" key="1">
    <source>
        <dbReference type="EMBL" id="PXX59213.1"/>
    </source>
</evidence>
<dbReference type="AlphaFoldDB" id="A0A318JUT6"/>